<evidence type="ECO:0000256" key="1">
    <source>
        <dbReference type="ARBA" id="ARBA00009431"/>
    </source>
</evidence>
<keyword evidence="3 8" id="KW-0121">Carboxypeptidase</keyword>
<keyword evidence="6" id="KW-0325">Glycoprotein</keyword>
<evidence type="ECO:0000313" key="9">
    <source>
        <dbReference type="Proteomes" id="UP001174694"/>
    </source>
</evidence>
<comment type="caution">
    <text evidence="8">The sequence shown here is derived from an EMBL/GenBank/DDBJ whole genome shotgun (WGS) entry which is preliminary data.</text>
</comment>
<dbReference type="EMBL" id="JANBVO010000039">
    <property type="protein sequence ID" value="KAJ9136654.1"/>
    <property type="molecule type" value="Genomic_DNA"/>
</dbReference>
<dbReference type="GO" id="GO:0006508">
    <property type="term" value="P:proteolysis"/>
    <property type="evidence" value="ECO:0007669"/>
    <property type="project" value="UniProtKB-KW"/>
</dbReference>
<dbReference type="SUPFAM" id="SSF53474">
    <property type="entry name" value="alpha/beta-Hydrolases"/>
    <property type="match status" value="1"/>
</dbReference>
<proteinExistence type="inferred from homology"/>
<dbReference type="PANTHER" id="PTHR11802">
    <property type="entry name" value="SERINE PROTEASE FAMILY S10 SERINE CARBOXYPEPTIDASE"/>
    <property type="match status" value="1"/>
</dbReference>
<keyword evidence="7" id="KW-0472">Membrane</keyword>
<reference evidence="8" key="1">
    <citation type="submission" date="2022-07" db="EMBL/GenBank/DDBJ databases">
        <title>Fungi with potential for degradation of polypropylene.</title>
        <authorList>
            <person name="Gostincar C."/>
        </authorList>
    </citation>
    <scope>NUCLEOTIDE SEQUENCE</scope>
    <source>
        <strain evidence="8">EXF-13308</strain>
    </source>
</reference>
<gene>
    <name evidence="8" type="ORF">NKR23_g9783</name>
</gene>
<keyword evidence="4" id="KW-0645">Protease</keyword>
<evidence type="ECO:0000256" key="5">
    <source>
        <dbReference type="ARBA" id="ARBA00022801"/>
    </source>
</evidence>
<dbReference type="PRINTS" id="PR00724">
    <property type="entry name" value="CRBOXYPTASEC"/>
</dbReference>
<keyword evidence="9" id="KW-1185">Reference proteome</keyword>
<dbReference type="AlphaFoldDB" id="A0AA38VJQ6"/>
<evidence type="ECO:0000256" key="3">
    <source>
        <dbReference type="ARBA" id="ARBA00022645"/>
    </source>
</evidence>
<dbReference type="EC" id="3.4.16.5" evidence="2"/>
<dbReference type="InterPro" id="IPR029058">
    <property type="entry name" value="AB_hydrolase_fold"/>
</dbReference>
<evidence type="ECO:0000256" key="7">
    <source>
        <dbReference type="SAM" id="Phobius"/>
    </source>
</evidence>
<dbReference type="Proteomes" id="UP001174694">
    <property type="component" value="Unassembled WGS sequence"/>
</dbReference>
<feature type="transmembrane region" description="Helical" evidence="7">
    <location>
        <begin position="28"/>
        <end position="48"/>
    </location>
</feature>
<dbReference type="Gene3D" id="1.10.287.410">
    <property type="match status" value="1"/>
</dbReference>
<evidence type="ECO:0000313" key="8">
    <source>
        <dbReference type="EMBL" id="KAJ9136654.1"/>
    </source>
</evidence>
<dbReference type="PANTHER" id="PTHR11802:SF113">
    <property type="entry name" value="SERINE CARBOXYPEPTIDASE CTSA-4.1"/>
    <property type="match status" value="1"/>
</dbReference>
<dbReference type="GO" id="GO:0004185">
    <property type="term" value="F:serine-type carboxypeptidase activity"/>
    <property type="evidence" value="ECO:0007669"/>
    <property type="project" value="UniProtKB-EC"/>
</dbReference>
<name>A0AA38VJQ6_9PEZI</name>
<dbReference type="InterPro" id="IPR001563">
    <property type="entry name" value="Peptidase_S10"/>
</dbReference>
<protein>
    <recommendedName>
        <fullName evidence="2">carboxypeptidase C</fullName>
        <ecNumber evidence="2">3.4.16.5</ecNumber>
    </recommendedName>
</protein>
<keyword evidence="7" id="KW-0812">Transmembrane</keyword>
<keyword evidence="5" id="KW-0378">Hydrolase</keyword>
<sequence length="435" mass="47694">MASTETTGLLRLTLQAMIFALAQRDLPVMYTLVIKIGISLFGLSRAVITRLMIRGPGGSSTAYGGLVELGPCLVQDANSTFYNPAAWNSNATVIFVDQPVGVGYSYSSLPVKSADEATDDMFQFLRIWFKAFPALQKVPFFIAGESFGGTWVPKLAERIVERQTSPIGQVVLSNTRSGFPTINLKGIMLGNTQVSQRHQWKGFYDTGCTGPDPLFNASACAIMQAQASRCEEMLDICNSISYDQVVCASVLQYCRERSVFFIADAGLNPYDFRKPCGDVPGCYVEGVLASEYMNSSKVRKALGAPDGKPFQLLDMAIYDAFLESGDVGKETMPQVTYLLNAGIDVLVYVGNKDWYCNAAGTRHWVQNMPWSGLAGFRAMEEEPWTVQSKVTGSVKSWSYLTFVEIFDAGHMSPMDKGPETLALVNAFMFKTPLSS</sequence>
<dbReference type="Gene3D" id="3.40.50.1820">
    <property type="entry name" value="alpha/beta hydrolase"/>
    <property type="match status" value="1"/>
</dbReference>
<evidence type="ECO:0000256" key="4">
    <source>
        <dbReference type="ARBA" id="ARBA00022670"/>
    </source>
</evidence>
<organism evidence="8 9">
    <name type="scientific">Pleurostoma richardsiae</name>
    <dbReference type="NCBI Taxonomy" id="41990"/>
    <lineage>
        <taxon>Eukaryota</taxon>
        <taxon>Fungi</taxon>
        <taxon>Dikarya</taxon>
        <taxon>Ascomycota</taxon>
        <taxon>Pezizomycotina</taxon>
        <taxon>Sordariomycetes</taxon>
        <taxon>Sordariomycetidae</taxon>
        <taxon>Calosphaeriales</taxon>
        <taxon>Pleurostomataceae</taxon>
        <taxon>Pleurostoma</taxon>
    </lineage>
</organism>
<evidence type="ECO:0000256" key="6">
    <source>
        <dbReference type="ARBA" id="ARBA00023180"/>
    </source>
</evidence>
<dbReference type="Pfam" id="PF00450">
    <property type="entry name" value="Peptidase_S10"/>
    <property type="match status" value="1"/>
</dbReference>
<evidence type="ECO:0000256" key="2">
    <source>
        <dbReference type="ARBA" id="ARBA00012446"/>
    </source>
</evidence>
<comment type="similarity">
    <text evidence="1">Belongs to the peptidase S10 family.</text>
</comment>
<accession>A0AA38VJQ6</accession>
<keyword evidence="7" id="KW-1133">Transmembrane helix</keyword>